<comment type="caution">
    <text evidence="2">The sequence shown here is derived from an EMBL/GenBank/DDBJ whole genome shotgun (WGS) entry which is preliminary data.</text>
</comment>
<accession>A0A7X0XMQ9</accession>
<proteinExistence type="predicted"/>
<feature type="transmembrane region" description="Helical" evidence="1">
    <location>
        <begin position="120"/>
        <end position="141"/>
    </location>
</feature>
<feature type="transmembrane region" description="Helical" evidence="1">
    <location>
        <begin position="95"/>
        <end position="114"/>
    </location>
</feature>
<feature type="transmembrane region" description="Helical" evidence="1">
    <location>
        <begin position="52"/>
        <end position="75"/>
    </location>
</feature>
<name>A0A7X0XMQ9_9LIST</name>
<dbReference type="EMBL" id="JAARRW010000010">
    <property type="protein sequence ID" value="MBC1563603.1"/>
    <property type="molecule type" value="Genomic_DNA"/>
</dbReference>
<dbReference type="AlphaFoldDB" id="A0A7X0XMQ9"/>
<keyword evidence="1" id="KW-1133">Transmembrane helix</keyword>
<evidence type="ECO:0000313" key="2">
    <source>
        <dbReference type="EMBL" id="MBC1563603.1"/>
    </source>
</evidence>
<protein>
    <submittedName>
        <fullName evidence="2">Uncharacterized protein</fullName>
    </submittedName>
</protein>
<keyword evidence="1" id="KW-0472">Membrane</keyword>
<evidence type="ECO:0000313" key="3">
    <source>
        <dbReference type="Proteomes" id="UP000541955"/>
    </source>
</evidence>
<feature type="transmembrane region" description="Helical" evidence="1">
    <location>
        <begin position="12"/>
        <end position="32"/>
    </location>
</feature>
<gene>
    <name evidence="2" type="ORF">HB902_16130</name>
</gene>
<reference evidence="2 3" key="1">
    <citation type="submission" date="2020-03" db="EMBL/GenBank/DDBJ databases">
        <title>Soil Listeria distribution.</title>
        <authorList>
            <person name="Liao J."/>
            <person name="Wiedmann M."/>
        </authorList>
    </citation>
    <scope>NUCLEOTIDE SEQUENCE [LARGE SCALE GENOMIC DNA]</scope>
    <source>
        <strain evidence="2 3">FSL L7-1387</strain>
    </source>
</reference>
<keyword evidence="1" id="KW-0812">Transmembrane</keyword>
<dbReference type="Proteomes" id="UP000541955">
    <property type="component" value="Unassembled WGS sequence"/>
</dbReference>
<evidence type="ECO:0000256" key="1">
    <source>
        <dbReference type="SAM" id="Phobius"/>
    </source>
</evidence>
<dbReference type="RefSeq" id="WP_185430489.1">
    <property type="nucleotide sequence ID" value="NZ_JAARRW010000010.1"/>
</dbReference>
<organism evidence="2 3">
    <name type="scientific">Listeria booriae</name>
    <dbReference type="NCBI Taxonomy" id="1552123"/>
    <lineage>
        <taxon>Bacteria</taxon>
        <taxon>Bacillati</taxon>
        <taxon>Bacillota</taxon>
        <taxon>Bacilli</taxon>
        <taxon>Bacillales</taxon>
        <taxon>Listeriaceae</taxon>
        <taxon>Listeria</taxon>
    </lineage>
</organism>
<sequence>MTYWKKHGVTTLYYLFFCIWIALGIYCFQSNLDLFYDYLVQHGFKDFLFEDKIYRLLEALIPLMLSYVLLIALLYCGTGATNGVFNTVKRTLFHITKVFGIFGYIQWAFFILGGKEPSDIVCWLEFTMYVVAAIILIDTIVRNRKAIQRKWHHFLQGWGRKSENTLQKDIGKTVFVNRHFSVGDHICLERRPAANWKVIVAKKEYQDGQLKEVYNLCSINDFGVEGAEWFESLDQLREAYLPFIQRYVPMRDYVSVGTNDRSKQND</sequence>